<accession>A0A5P1FB64</accession>
<organism evidence="2 3">
    <name type="scientific">Asparagus officinalis</name>
    <name type="common">Garden asparagus</name>
    <dbReference type="NCBI Taxonomy" id="4686"/>
    <lineage>
        <taxon>Eukaryota</taxon>
        <taxon>Viridiplantae</taxon>
        <taxon>Streptophyta</taxon>
        <taxon>Embryophyta</taxon>
        <taxon>Tracheophyta</taxon>
        <taxon>Spermatophyta</taxon>
        <taxon>Magnoliopsida</taxon>
        <taxon>Liliopsida</taxon>
        <taxon>Asparagales</taxon>
        <taxon>Asparagaceae</taxon>
        <taxon>Asparagoideae</taxon>
        <taxon>Asparagus</taxon>
    </lineage>
</organism>
<dbReference type="Gramene" id="ONK73881">
    <property type="protein sequence ID" value="ONK73881"/>
    <property type="gene ID" value="A4U43_C03F530"/>
</dbReference>
<protein>
    <submittedName>
        <fullName evidence="2">Uncharacterized protein</fullName>
    </submittedName>
</protein>
<reference evidence="3" key="1">
    <citation type="journal article" date="2017" name="Nat. Commun.">
        <title>The asparagus genome sheds light on the origin and evolution of a young Y chromosome.</title>
        <authorList>
            <person name="Harkess A."/>
            <person name="Zhou J."/>
            <person name="Xu C."/>
            <person name="Bowers J.E."/>
            <person name="Van der Hulst R."/>
            <person name="Ayyampalayam S."/>
            <person name="Mercati F."/>
            <person name="Riccardi P."/>
            <person name="McKain M.R."/>
            <person name="Kakrana A."/>
            <person name="Tang H."/>
            <person name="Ray J."/>
            <person name="Groenendijk J."/>
            <person name="Arikit S."/>
            <person name="Mathioni S.M."/>
            <person name="Nakano M."/>
            <person name="Shan H."/>
            <person name="Telgmann-Rauber A."/>
            <person name="Kanno A."/>
            <person name="Yue Z."/>
            <person name="Chen H."/>
            <person name="Li W."/>
            <person name="Chen Y."/>
            <person name="Xu X."/>
            <person name="Zhang Y."/>
            <person name="Luo S."/>
            <person name="Chen H."/>
            <person name="Gao J."/>
            <person name="Mao Z."/>
            <person name="Pires J.C."/>
            <person name="Luo M."/>
            <person name="Kudrna D."/>
            <person name="Wing R.A."/>
            <person name="Meyers B.C."/>
            <person name="Yi K."/>
            <person name="Kong H."/>
            <person name="Lavrijsen P."/>
            <person name="Sunseri F."/>
            <person name="Falavigna A."/>
            <person name="Ye Y."/>
            <person name="Leebens-Mack J.H."/>
            <person name="Chen G."/>
        </authorList>
    </citation>
    <scope>NUCLEOTIDE SEQUENCE [LARGE SCALE GENOMIC DNA]</scope>
    <source>
        <strain evidence="3">cv. DH0086</strain>
    </source>
</reference>
<evidence type="ECO:0000313" key="2">
    <source>
        <dbReference type="EMBL" id="ONK73881.1"/>
    </source>
</evidence>
<sequence>MADWWQWMHLQHTTYSLSFVFTGMKQVQELSTRTVLILEMFLNTGTVLHSTEALTWVGREHMAEPAVRSTYFASKTHRLIACQSCRSNHDFVNKKNGSQVSANMPPKLPSVHSKGKGELEATENGNCSTMKFPCLREETESHSDLMDWQDNDWR</sequence>
<name>A0A5P1FB64_ASPOF</name>
<dbReference type="AlphaFoldDB" id="A0A5P1FB64"/>
<dbReference type="EMBL" id="CM007383">
    <property type="protein sequence ID" value="ONK73881.1"/>
    <property type="molecule type" value="Genomic_DNA"/>
</dbReference>
<evidence type="ECO:0000256" key="1">
    <source>
        <dbReference type="SAM" id="MobiDB-lite"/>
    </source>
</evidence>
<evidence type="ECO:0000313" key="3">
    <source>
        <dbReference type="Proteomes" id="UP000243459"/>
    </source>
</evidence>
<gene>
    <name evidence="2" type="ORF">A4U43_C03F530</name>
</gene>
<keyword evidence="3" id="KW-1185">Reference proteome</keyword>
<dbReference type="Proteomes" id="UP000243459">
    <property type="component" value="Chromosome 3"/>
</dbReference>
<proteinExistence type="predicted"/>
<feature type="region of interest" description="Disordered" evidence="1">
    <location>
        <begin position="96"/>
        <end position="122"/>
    </location>
</feature>